<gene>
    <name evidence="2" type="ORF">PENTCL1PPCAC_19329</name>
</gene>
<feature type="transmembrane region" description="Helical" evidence="1">
    <location>
        <begin position="81"/>
        <end position="101"/>
    </location>
</feature>
<dbReference type="AlphaFoldDB" id="A0AAV5TRR9"/>
<proteinExistence type="predicted"/>
<comment type="caution">
    <text evidence="2">The sequence shown here is derived from an EMBL/GenBank/DDBJ whole genome shotgun (WGS) entry which is preliminary data.</text>
</comment>
<accession>A0AAV5TRR9</accession>
<keyword evidence="1" id="KW-0472">Membrane</keyword>
<evidence type="ECO:0000313" key="2">
    <source>
        <dbReference type="EMBL" id="GMS97154.1"/>
    </source>
</evidence>
<evidence type="ECO:0008006" key="4">
    <source>
        <dbReference type="Google" id="ProtNLM"/>
    </source>
</evidence>
<keyword evidence="1" id="KW-1133">Transmembrane helix</keyword>
<organism evidence="2 3">
    <name type="scientific">Pristionchus entomophagus</name>
    <dbReference type="NCBI Taxonomy" id="358040"/>
    <lineage>
        <taxon>Eukaryota</taxon>
        <taxon>Metazoa</taxon>
        <taxon>Ecdysozoa</taxon>
        <taxon>Nematoda</taxon>
        <taxon>Chromadorea</taxon>
        <taxon>Rhabditida</taxon>
        <taxon>Rhabditina</taxon>
        <taxon>Diplogasteromorpha</taxon>
        <taxon>Diplogasteroidea</taxon>
        <taxon>Neodiplogasteridae</taxon>
        <taxon>Pristionchus</taxon>
    </lineage>
</organism>
<dbReference type="EMBL" id="BTSX01000004">
    <property type="protein sequence ID" value="GMS97154.1"/>
    <property type="molecule type" value="Genomic_DNA"/>
</dbReference>
<keyword evidence="1" id="KW-0812">Transmembrane</keyword>
<keyword evidence="3" id="KW-1185">Reference proteome</keyword>
<name>A0AAV5TRR9_9BILA</name>
<dbReference type="Proteomes" id="UP001432027">
    <property type="component" value="Unassembled WGS sequence"/>
</dbReference>
<protein>
    <recommendedName>
        <fullName evidence="4">G protein-coupled receptor</fullName>
    </recommendedName>
</protein>
<feature type="transmembrane region" description="Helical" evidence="1">
    <location>
        <begin position="44"/>
        <end position="61"/>
    </location>
</feature>
<reference evidence="2" key="1">
    <citation type="submission" date="2023-10" db="EMBL/GenBank/DDBJ databases">
        <title>Genome assembly of Pristionchus species.</title>
        <authorList>
            <person name="Yoshida K."/>
            <person name="Sommer R.J."/>
        </authorList>
    </citation>
    <scope>NUCLEOTIDE SEQUENCE</scope>
    <source>
        <strain evidence="2">RS0144</strain>
    </source>
</reference>
<evidence type="ECO:0000256" key="1">
    <source>
        <dbReference type="SAM" id="Phobius"/>
    </source>
</evidence>
<sequence>MLSIGFTTLRKLKVVETTSLGFVIPVLVSCSFHSSVRFPPVTNAINLFLVSMVLPHLALLWRMRTADPILPESQPIEKRNVVGIVAIFTVLAAKVAVACYYCLAPHPTDIPESLLLLLITSLYLLLIFIIDRRRAFVSKFYCKTVY</sequence>
<feature type="transmembrane region" description="Helical" evidence="1">
    <location>
        <begin position="113"/>
        <end position="130"/>
    </location>
</feature>
<evidence type="ECO:0000313" key="3">
    <source>
        <dbReference type="Proteomes" id="UP001432027"/>
    </source>
</evidence>